<dbReference type="InterPro" id="IPR050426">
    <property type="entry name" value="Glycosyltransferase_28"/>
</dbReference>
<keyword evidence="3" id="KW-0328">Glycosyltransferase</keyword>
<dbReference type="InterPro" id="IPR001683">
    <property type="entry name" value="PX_dom"/>
</dbReference>
<dbReference type="GO" id="GO:0005975">
    <property type="term" value="P:carbohydrate metabolic process"/>
    <property type="evidence" value="ECO:0007669"/>
    <property type="project" value="InterPro"/>
</dbReference>
<dbReference type="PANTHER" id="PTHR48050:SF25">
    <property type="entry name" value="STEROL 3-BETA-GLUCOSYLTRANSFERASE"/>
    <property type="match status" value="1"/>
</dbReference>
<dbReference type="SUPFAM" id="SSF64268">
    <property type="entry name" value="PX domain"/>
    <property type="match status" value="1"/>
</dbReference>
<evidence type="ECO:0000256" key="4">
    <source>
        <dbReference type="ARBA" id="ARBA00022679"/>
    </source>
</evidence>
<dbReference type="CDD" id="cd06093">
    <property type="entry name" value="PX_domain"/>
    <property type="match status" value="1"/>
</dbReference>
<organism evidence="7">
    <name type="scientific">Arcella intermedia</name>
    <dbReference type="NCBI Taxonomy" id="1963864"/>
    <lineage>
        <taxon>Eukaryota</taxon>
        <taxon>Amoebozoa</taxon>
        <taxon>Tubulinea</taxon>
        <taxon>Elardia</taxon>
        <taxon>Arcellinida</taxon>
        <taxon>Sphaerothecina</taxon>
        <taxon>Arcellidae</taxon>
        <taxon>Arcella</taxon>
    </lineage>
</organism>
<evidence type="ECO:0000259" key="6">
    <source>
        <dbReference type="PROSITE" id="PS50195"/>
    </source>
</evidence>
<protein>
    <recommendedName>
        <fullName evidence="2">sterol 3beta-glucosyltransferase</fullName>
        <ecNumber evidence="2">2.4.1.173</ecNumber>
    </recommendedName>
</protein>
<dbReference type="FunFam" id="3.40.50.2000:FF:000029">
    <property type="entry name" value="Sterol 3-beta-glucosyltransferase"/>
    <property type="match status" value="1"/>
</dbReference>
<evidence type="ECO:0000256" key="1">
    <source>
        <dbReference type="ARBA" id="ARBA00006962"/>
    </source>
</evidence>
<dbReference type="EMBL" id="GIBP01001521">
    <property type="protein sequence ID" value="NDV30490.1"/>
    <property type="molecule type" value="Transcribed_RNA"/>
</dbReference>
<keyword evidence="4" id="KW-0808">Transferase</keyword>
<name>A0A6B2L0G3_9EUKA</name>
<dbReference type="Pfam" id="PF00787">
    <property type="entry name" value="PX"/>
    <property type="match status" value="1"/>
</dbReference>
<dbReference type="FunFam" id="3.40.50.2000:FF:000009">
    <property type="entry name" value="Sterol 3-beta-glucosyltransferase UGT80A2"/>
    <property type="match status" value="1"/>
</dbReference>
<dbReference type="SUPFAM" id="SSF53756">
    <property type="entry name" value="UDP-Glycosyltransferase/glycogen phosphorylase"/>
    <property type="match status" value="1"/>
</dbReference>
<dbReference type="CDD" id="cd03784">
    <property type="entry name" value="GT1_Gtf-like"/>
    <property type="match status" value="1"/>
</dbReference>
<dbReference type="Gene3D" id="3.40.50.2000">
    <property type="entry name" value="Glycogen Phosphorylase B"/>
    <property type="match status" value="2"/>
</dbReference>
<accession>A0A6B2L0G3</accession>
<dbReference type="PROSITE" id="PS50195">
    <property type="entry name" value="PX"/>
    <property type="match status" value="1"/>
</dbReference>
<feature type="region of interest" description="Disordered" evidence="5">
    <location>
        <begin position="416"/>
        <end position="438"/>
    </location>
</feature>
<dbReference type="InterPro" id="IPR004276">
    <property type="entry name" value="GlycoTrans_28_N"/>
</dbReference>
<dbReference type="Gene3D" id="3.30.1520.10">
    <property type="entry name" value="Phox-like domain"/>
    <property type="match status" value="1"/>
</dbReference>
<dbReference type="GO" id="GO:0035091">
    <property type="term" value="F:phosphatidylinositol binding"/>
    <property type="evidence" value="ECO:0007669"/>
    <property type="project" value="InterPro"/>
</dbReference>
<evidence type="ECO:0000256" key="5">
    <source>
        <dbReference type="SAM" id="MobiDB-lite"/>
    </source>
</evidence>
<comment type="similarity">
    <text evidence="1">Belongs to the glycosyltransferase 28 family.</text>
</comment>
<proteinExistence type="inferred from homology"/>
<dbReference type="SMART" id="SM00312">
    <property type="entry name" value="PX"/>
    <property type="match status" value="1"/>
</dbReference>
<dbReference type="EC" id="2.4.1.173" evidence="2"/>
<dbReference type="AlphaFoldDB" id="A0A6B2L0G3"/>
<feature type="compositionally biased region" description="Basic and acidic residues" evidence="5">
    <location>
        <begin position="426"/>
        <end position="438"/>
    </location>
</feature>
<dbReference type="Pfam" id="PF06722">
    <property type="entry name" value="EryCIII-like_C"/>
    <property type="match status" value="1"/>
</dbReference>
<sequence>MLVGSRGDVQPFIALSLELIKQGHTVTIATHEAHEKFVRSFETIRYAKLAGDPKELMKLCVENDMFSSSFIKEGLAHFKTFLRDLLTSGYQACKEGTDVIIQNPPAMAGVHIAEKLKIPLFVGFTMPWSRTKYFPHGFANSFGNSWTNYYTYVAIDFAMWMPIKDLFDDFRMKELNLPAASSTEGCSLVHTRKVPHLYCWSPSVLPKPRDWEDHIHITGYWFVDTTGHYKPPAALKEFLEKEPKALYIGFGSITIPDPDGLTHIILEALTETGQRAVISAGWGGLGIGNINNPNVYLLNEVPHDWLFPQVAAVIHHGGAGTTAAGLRAGVPTAIVPFFGDQYFWGSRIEQLGVGVPYTCIKYLTSKKLASIIKTLVTNQEMKDRAKSLGEHIRDQMGCTRAIEAIYLELNRWNDKNLNTTPNDTPNQEKEKEKEQVKEKDDDFFIVNTEQFNATISQVTRKTDEAGNEYAVYTIQVTTTYSQYKPPNWDSSTPCSFHIDKRYNQFCTLHKKLQQYATLAPLPVKDYWNRFSNNVIQSRKNAFNSLLEQISKDTKLILLPEVIDFLTKD</sequence>
<reference evidence="7" key="1">
    <citation type="journal article" date="2020" name="J. Eukaryot. Microbiol.">
        <title>De novo Sequencing, Assembly and Annotation of the Transcriptome for the Free-Living Testate Amoeba Arcella intermedia.</title>
        <authorList>
            <person name="Ribeiro G.M."/>
            <person name="Porfirio-Sousa A.L."/>
            <person name="Maurer-Alcala X.X."/>
            <person name="Katz L.A."/>
            <person name="Lahr D.J.G."/>
        </authorList>
    </citation>
    <scope>NUCLEOTIDE SEQUENCE</scope>
</reference>
<dbReference type="InterPro" id="IPR036871">
    <property type="entry name" value="PX_dom_sf"/>
</dbReference>
<dbReference type="Pfam" id="PF03033">
    <property type="entry name" value="Glyco_transf_28"/>
    <property type="match status" value="1"/>
</dbReference>
<dbReference type="InterPro" id="IPR010610">
    <property type="entry name" value="EryCIII-like_C"/>
</dbReference>
<dbReference type="PANTHER" id="PTHR48050">
    <property type="entry name" value="STEROL 3-BETA-GLUCOSYLTRANSFERASE"/>
    <property type="match status" value="1"/>
</dbReference>
<dbReference type="GO" id="GO:0016906">
    <property type="term" value="F:sterol 3-beta-glucosyltransferase activity"/>
    <property type="evidence" value="ECO:0007669"/>
    <property type="project" value="UniProtKB-EC"/>
</dbReference>
<evidence type="ECO:0000256" key="3">
    <source>
        <dbReference type="ARBA" id="ARBA00022676"/>
    </source>
</evidence>
<dbReference type="InterPro" id="IPR002213">
    <property type="entry name" value="UDP_glucos_trans"/>
</dbReference>
<evidence type="ECO:0000256" key="2">
    <source>
        <dbReference type="ARBA" id="ARBA00012650"/>
    </source>
</evidence>
<evidence type="ECO:0000313" key="7">
    <source>
        <dbReference type="EMBL" id="NDV30490.1"/>
    </source>
</evidence>
<feature type="compositionally biased region" description="Polar residues" evidence="5">
    <location>
        <begin position="416"/>
        <end position="425"/>
    </location>
</feature>
<feature type="domain" description="PX" evidence="6">
    <location>
        <begin position="450"/>
        <end position="568"/>
    </location>
</feature>